<evidence type="ECO:0000313" key="1">
    <source>
        <dbReference type="EMBL" id="ACR74812.1"/>
    </source>
</evidence>
<protein>
    <submittedName>
        <fullName evidence="1">Uncharacterized protein</fullName>
    </submittedName>
</protein>
<reference evidence="1 2" key="1">
    <citation type="journal article" date="2009" name="Proc. Natl. Acad. Sci. U.S.A.">
        <title>Characterizing a model human gut microbiota composed of members of its two dominant bacterial phyla.</title>
        <authorList>
            <person name="Mahowald M.A."/>
            <person name="Rey F.E."/>
            <person name="Seedorf H."/>
            <person name="Turnbaugh P.J."/>
            <person name="Fulton R.S."/>
            <person name="Wollam A."/>
            <person name="Shah N."/>
            <person name="Wang C."/>
            <person name="Magrini V."/>
            <person name="Wilson R.K."/>
            <person name="Cantarel B.L."/>
            <person name="Coutinho P.M."/>
            <person name="Henrissat B."/>
            <person name="Crock L.W."/>
            <person name="Russell A."/>
            <person name="Verberkmoes N.C."/>
            <person name="Hettich R.L."/>
            <person name="Gordon J.I."/>
        </authorList>
    </citation>
    <scope>NUCLEOTIDE SEQUENCE [LARGE SCALE GENOMIC DNA]</scope>
    <source>
        <strain evidence="2">ATCC 33656 / DSM 3377 / JCM 17463 / KCTC 5835 / LMG 30912 / VPI 0990</strain>
    </source>
</reference>
<evidence type="ECO:0000313" key="2">
    <source>
        <dbReference type="Proteomes" id="UP000001477"/>
    </source>
</evidence>
<name>C4ZGL5_AGARV</name>
<accession>C4ZGL5</accession>
<proteinExistence type="predicted"/>
<dbReference type="PaxDb" id="515619-EUBREC_1050"/>
<dbReference type="HOGENOM" id="CLU_3270239_0_0_9"/>
<dbReference type="Proteomes" id="UP000001477">
    <property type="component" value="Chromosome"/>
</dbReference>
<gene>
    <name evidence="1" type="ordered locus">EUBREC_1050</name>
</gene>
<sequence>MPGRITAGCFCVNVYLKGEFSSNQEQNEKNGTLALNSSGLL</sequence>
<dbReference type="EMBL" id="CP001107">
    <property type="protein sequence ID" value="ACR74812.1"/>
    <property type="molecule type" value="Genomic_DNA"/>
</dbReference>
<organism evidence="1 2">
    <name type="scientific">Agathobacter rectalis (strain ATCC 33656 / DSM 3377 / JCM 17463 / KCTC 5835 / VPI 0990)</name>
    <name type="common">Eubacterium rectale</name>
    <dbReference type="NCBI Taxonomy" id="515619"/>
    <lineage>
        <taxon>Bacteria</taxon>
        <taxon>Bacillati</taxon>
        <taxon>Bacillota</taxon>
        <taxon>Clostridia</taxon>
        <taxon>Lachnospirales</taxon>
        <taxon>Lachnospiraceae</taxon>
        <taxon>Agathobacter</taxon>
    </lineage>
</organism>
<dbReference type="KEGG" id="ere:EUBREC_1050"/>
<dbReference type="STRING" id="515619.EUBREC_1050"/>
<dbReference type="AlphaFoldDB" id="C4ZGL5"/>